<evidence type="ECO:0000313" key="2">
    <source>
        <dbReference type="Proteomes" id="UP000887013"/>
    </source>
</evidence>
<organism evidence="1 2">
    <name type="scientific">Nephila pilipes</name>
    <name type="common">Giant wood spider</name>
    <name type="synonym">Nephila maculata</name>
    <dbReference type="NCBI Taxonomy" id="299642"/>
    <lineage>
        <taxon>Eukaryota</taxon>
        <taxon>Metazoa</taxon>
        <taxon>Ecdysozoa</taxon>
        <taxon>Arthropoda</taxon>
        <taxon>Chelicerata</taxon>
        <taxon>Arachnida</taxon>
        <taxon>Araneae</taxon>
        <taxon>Araneomorphae</taxon>
        <taxon>Entelegynae</taxon>
        <taxon>Araneoidea</taxon>
        <taxon>Nephilidae</taxon>
        <taxon>Nephila</taxon>
    </lineage>
</organism>
<keyword evidence="2" id="KW-1185">Reference proteome</keyword>
<comment type="caution">
    <text evidence="1">The sequence shown here is derived from an EMBL/GenBank/DDBJ whole genome shotgun (WGS) entry which is preliminary data.</text>
</comment>
<gene>
    <name evidence="1" type="ORF">NPIL_304341</name>
</gene>
<sequence>MGPSERTSFLPTHAFGSVRAHIFSPNACIWVLPPSSRPFPLSKSVHFIPSLKHSHSPPLPQTYLTRLRSPDEGIWRKNEQNTGFLFQKHPIVTINELQDAKRAENQPLKNPQIPLLGGHFVFWSSCSRNLKNMFNVVMRNFYEEGEGRRYSRGIK</sequence>
<dbReference type="AlphaFoldDB" id="A0A8X6Q7U6"/>
<dbReference type="EMBL" id="BMAW01077541">
    <property type="protein sequence ID" value="GFU06908.1"/>
    <property type="molecule type" value="Genomic_DNA"/>
</dbReference>
<reference evidence="1" key="1">
    <citation type="submission" date="2020-08" db="EMBL/GenBank/DDBJ databases">
        <title>Multicomponent nature underlies the extraordinary mechanical properties of spider dragline silk.</title>
        <authorList>
            <person name="Kono N."/>
            <person name="Nakamura H."/>
            <person name="Mori M."/>
            <person name="Yoshida Y."/>
            <person name="Ohtoshi R."/>
            <person name="Malay A.D."/>
            <person name="Moran D.A.P."/>
            <person name="Tomita M."/>
            <person name="Numata K."/>
            <person name="Arakawa K."/>
        </authorList>
    </citation>
    <scope>NUCLEOTIDE SEQUENCE</scope>
</reference>
<protein>
    <submittedName>
        <fullName evidence="1">Uncharacterized protein</fullName>
    </submittedName>
</protein>
<evidence type="ECO:0000313" key="1">
    <source>
        <dbReference type="EMBL" id="GFU06908.1"/>
    </source>
</evidence>
<dbReference type="Proteomes" id="UP000887013">
    <property type="component" value="Unassembled WGS sequence"/>
</dbReference>
<proteinExistence type="predicted"/>
<accession>A0A8X6Q7U6</accession>
<name>A0A8X6Q7U6_NEPPI</name>